<name>A0A0S2K4M3_9GAMM</name>
<evidence type="ECO:0000313" key="1">
    <source>
        <dbReference type="EMBL" id="ALO43434.1"/>
    </source>
</evidence>
<dbReference type="GO" id="GO:0000271">
    <property type="term" value="P:polysaccharide biosynthetic process"/>
    <property type="evidence" value="ECO:0007669"/>
    <property type="project" value="InterPro"/>
</dbReference>
<dbReference type="KEGG" id="pphe:PP2015_2951"/>
<reference evidence="1 2" key="1">
    <citation type="submission" date="2015-11" db="EMBL/GenBank/DDBJ databases">
        <authorList>
            <person name="Zhang Y."/>
            <person name="Guo Z."/>
        </authorList>
    </citation>
    <scope>NUCLEOTIDE SEQUENCE [LARGE SCALE GENOMIC DNA]</scope>
    <source>
        <strain evidence="1 2">KCTC 12086</strain>
    </source>
</reference>
<keyword evidence="2" id="KW-1185">Reference proteome</keyword>
<dbReference type="Proteomes" id="UP000061457">
    <property type="component" value="Chromosome I"/>
</dbReference>
<dbReference type="CDD" id="cd16438">
    <property type="entry name" value="beta_Kdo_transferase_KpsS_like"/>
    <property type="match status" value="1"/>
</dbReference>
<dbReference type="STRING" id="161398.PP2015_2951"/>
<dbReference type="Gene3D" id="3.40.50.12580">
    <property type="match status" value="1"/>
</dbReference>
<dbReference type="PATRIC" id="fig|161398.10.peg.3009"/>
<dbReference type="OrthoDB" id="9765051at2"/>
<dbReference type="InterPro" id="IPR007833">
    <property type="entry name" value="Capsule_polysaccharide_synth"/>
</dbReference>
<proteinExistence type="predicted"/>
<dbReference type="RefSeq" id="WP_058031091.1">
    <property type="nucleotide sequence ID" value="NZ_CP013187.1"/>
</dbReference>
<dbReference type="GO" id="GO:0015774">
    <property type="term" value="P:polysaccharide transport"/>
    <property type="evidence" value="ECO:0007669"/>
    <property type="project" value="InterPro"/>
</dbReference>
<accession>A0A0S2K4M3</accession>
<sequence length="387" mass="45058">MTAKNYLFISRKSSHYRYYEKLVHFLGNNAQLHALKQLCFPSLNYRPELNSIDLNDLVDVHMKRKEVRYPVLKKSKLLNKLFRFSYTKIEKARANYYYNFLEQHPCTTVILWNGMKQPNRTPYIVAKALGKETILFENGLLPNTTTLDPKGVNALNSVPRSKEFYLNWQGDVEQRQTQLVARAPHKQRKKDIDETKLPSRYIFVPFQVPNDTQIVCHSPWVPNMETFYATLEESLEELKKSSSWQPFKFVIKEHPSWPRNFSELHNKHPDIIFANGNNTQELIEDSLAVITINSTVGMESLLLGKNVITLGNAFFNIDGLVHHCKNVTELIQTLKGIEEQEVDHILVDKFLSYLKSEYLLPQAWGNLSDEMAHFNAVKERLENPYKP</sequence>
<protein>
    <submittedName>
        <fullName evidence="1">Capsule polysaccharide biosynthesis</fullName>
    </submittedName>
</protein>
<dbReference type="EMBL" id="CP013187">
    <property type="protein sequence ID" value="ALO43434.1"/>
    <property type="molecule type" value="Genomic_DNA"/>
</dbReference>
<dbReference type="Pfam" id="PF05159">
    <property type="entry name" value="Capsule_synth"/>
    <property type="match status" value="1"/>
</dbReference>
<dbReference type="AlphaFoldDB" id="A0A0S2K4M3"/>
<organism evidence="1 2">
    <name type="scientific">Pseudoalteromonas phenolica</name>
    <dbReference type="NCBI Taxonomy" id="161398"/>
    <lineage>
        <taxon>Bacteria</taxon>
        <taxon>Pseudomonadati</taxon>
        <taxon>Pseudomonadota</taxon>
        <taxon>Gammaproteobacteria</taxon>
        <taxon>Alteromonadales</taxon>
        <taxon>Pseudoalteromonadaceae</taxon>
        <taxon>Pseudoalteromonas</taxon>
    </lineage>
</organism>
<dbReference type="InterPro" id="IPR043148">
    <property type="entry name" value="TagF_C"/>
</dbReference>
<gene>
    <name evidence="1" type="ORF">PP2015_2951</name>
</gene>
<evidence type="ECO:0000313" key="2">
    <source>
        <dbReference type="Proteomes" id="UP000061457"/>
    </source>
</evidence>